<dbReference type="Pfam" id="PF04295">
    <property type="entry name" value="GD_AH_second"/>
    <property type="match status" value="1"/>
</dbReference>
<comment type="similarity">
    <text evidence="1">Belongs to the UxaA family.</text>
</comment>
<accession>A0A6M2B9S5</accession>
<dbReference type="AlphaFoldDB" id="A0A6M2B9S5"/>
<proteinExistence type="inferred from homology"/>
<evidence type="ECO:0000256" key="1">
    <source>
        <dbReference type="ARBA" id="ARBA00010986"/>
    </source>
</evidence>
<protein>
    <submittedName>
        <fullName evidence="4">Altronate dehydratase</fullName>
    </submittedName>
</protein>
<dbReference type="EMBL" id="JAADJS010000005">
    <property type="protein sequence ID" value="NGX89393.1"/>
    <property type="molecule type" value="Genomic_DNA"/>
</dbReference>
<dbReference type="RefSeq" id="WP_152327300.1">
    <property type="nucleotide sequence ID" value="NZ_JAADJS010000005.1"/>
</dbReference>
<reference evidence="4 5" key="1">
    <citation type="submission" date="2020-03" db="EMBL/GenBank/DDBJ databases">
        <title>Rahnella aceri sp. nov., isoated from traditional Jeju Makgeolli.</title>
        <authorList>
            <person name="Kim I.S."/>
            <person name="Jeon D."/>
        </authorList>
    </citation>
    <scope>NUCLEOTIDE SEQUENCE [LARGE SCALE GENOMIC DNA]</scope>
    <source>
        <strain evidence="4 5">Lac-M11</strain>
    </source>
</reference>
<feature type="domain" description="SAF" evidence="3">
    <location>
        <begin position="11"/>
        <end position="82"/>
    </location>
</feature>
<organism evidence="4 5">
    <name type="scientific">Rahnella contaminans</name>
    <dbReference type="NCBI Taxonomy" id="2703882"/>
    <lineage>
        <taxon>Bacteria</taxon>
        <taxon>Pseudomonadati</taxon>
        <taxon>Pseudomonadota</taxon>
        <taxon>Gammaproteobacteria</taxon>
        <taxon>Enterobacterales</taxon>
        <taxon>Yersiniaceae</taxon>
        <taxon>Rahnella</taxon>
    </lineage>
</organism>
<dbReference type="Proteomes" id="UP000476696">
    <property type="component" value="Unassembled WGS sequence"/>
</dbReference>
<dbReference type="GO" id="GO:0019698">
    <property type="term" value="P:D-galacturonate catabolic process"/>
    <property type="evidence" value="ECO:0007669"/>
    <property type="project" value="TreeGrafter"/>
</dbReference>
<dbReference type="PANTHER" id="PTHR30536">
    <property type="entry name" value="ALTRONATE/GALACTARATE DEHYDRATASE"/>
    <property type="match status" value="1"/>
</dbReference>
<dbReference type="Gene3D" id="2.30.130.110">
    <property type="match status" value="1"/>
</dbReference>
<dbReference type="SMART" id="SM00858">
    <property type="entry name" value="SAF"/>
    <property type="match status" value="1"/>
</dbReference>
<keyword evidence="2" id="KW-0456">Lyase</keyword>
<comment type="caution">
    <text evidence="4">The sequence shown here is derived from an EMBL/GenBank/DDBJ whole genome shotgun (WGS) entry which is preliminary data.</text>
</comment>
<evidence type="ECO:0000313" key="5">
    <source>
        <dbReference type="Proteomes" id="UP000476696"/>
    </source>
</evidence>
<evidence type="ECO:0000313" key="4">
    <source>
        <dbReference type="EMBL" id="NGX89393.1"/>
    </source>
</evidence>
<evidence type="ECO:0000256" key="2">
    <source>
        <dbReference type="ARBA" id="ARBA00023239"/>
    </source>
</evidence>
<dbReference type="GO" id="GO:0016829">
    <property type="term" value="F:lyase activity"/>
    <property type="evidence" value="ECO:0007669"/>
    <property type="project" value="UniProtKB-KW"/>
</dbReference>
<sequence length="496" mass="54228">MQSIIQIHTADNVAVALRDIGAGEQVEAGGYRVVLAQPVVRGHKFALRPIAAGENIVKYGLPIGHALAAIEPGVHIHSQNAKTNLSDLDEYQYQPDFATVPEQMADREVQIYRRKNGQVGIRNEIWLIPTVGCVNGIARQIQSRFLKETNDAEGTDGVFLFTHPFGCSQLGDDHVNTRTMLQNMVRHPNAGAVLVIGLGCENNQVDVFRETLGEVDEDRVRFMTLQKFDDEVEAGLERLRELYAVMRDDKRVPGKLSELKFGLECGGSDGLSGITANPLLGRFSDYVIANGGTSVLTEVPEMFGAERILMSRCRDEGTFEKTVHMVNDFKQYFIEHNQPIYENPSPGNKAGGITTLEEKSLGCTQKAGQSPVMDVLKYGERLTTPGLNLLSAPGNDAVATSALAGAGCHMVLFSTGRGTPYGGFVPTVKLATNSELAMKKPHWIDFDAGRLIHDVSMDQLLGEFVDLIVAIADGRKAKNEINDFRELAIFKSGVTL</sequence>
<dbReference type="InterPro" id="IPR052172">
    <property type="entry name" value="UxaA_altronate/galactarate_dh"/>
</dbReference>
<dbReference type="CDD" id="cd11613">
    <property type="entry name" value="SAF_AH_GD"/>
    <property type="match status" value="1"/>
</dbReference>
<dbReference type="InterPro" id="IPR007392">
    <property type="entry name" value="GD_AH_second"/>
</dbReference>
<evidence type="ECO:0000259" key="3">
    <source>
        <dbReference type="SMART" id="SM00858"/>
    </source>
</evidence>
<name>A0A6M2B9S5_9GAMM</name>
<gene>
    <name evidence="4" type="ORF">GW579_20110</name>
</gene>
<keyword evidence="5" id="KW-1185">Reference proteome</keyword>
<dbReference type="PANTHER" id="PTHR30536:SF5">
    <property type="entry name" value="ALTRONATE DEHYDRATASE"/>
    <property type="match status" value="1"/>
</dbReference>
<dbReference type="InterPro" id="IPR048332">
    <property type="entry name" value="GD_AH_C"/>
</dbReference>
<dbReference type="InterPro" id="IPR044144">
    <property type="entry name" value="SAF_UxaA/GarD"/>
</dbReference>
<dbReference type="Pfam" id="PF08666">
    <property type="entry name" value="SAF"/>
    <property type="match status" value="1"/>
</dbReference>
<dbReference type="InterPro" id="IPR013974">
    <property type="entry name" value="SAF"/>
</dbReference>
<dbReference type="Pfam" id="PF20629">
    <property type="entry name" value="GD_AH_C"/>
    <property type="match status" value="1"/>
</dbReference>